<dbReference type="Gene3D" id="2.40.320.10">
    <property type="entry name" value="Hypothetical Protein Pfu-838710-001"/>
    <property type="match status" value="1"/>
</dbReference>
<organism evidence="2">
    <name type="scientific">Pandoravirus quercus</name>
    <dbReference type="NCBI Taxonomy" id="2107709"/>
    <lineage>
        <taxon>Viruses</taxon>
        <taxon>Pandoravirus</taxon>
    </lineage>
</organism>
<evidence type="ECO:0000256" key="1">
    <source>
        <dbReference type="SAM" id="MobiDB-lite"/>
    </source>
</evidence>
<feature type="region of interest" description="Disordered" evidence="1">
    <location>
        <begin position="102"/>
        <end position="150"/>
    </location>
</feature>
<dbReference type="SUPFAM" id="SSF55154">
    <property type="entry name" value="CYTH-like phosphatases"/>
    <property type="match status" value="1"/>
</dbReference>
<gene>
    <name evidence="2" type="ORF">pqer_cds_1110</name>
</gene>
<proteinExistence type="predicted"/>
<feature type="compositionally biased region" description="Basic and acidic residues" evidence="1">
    <location>
        <begin position="103"/>
        <end position="117"/>
    </location>
</feature>
<dbReference type="EMBL" id="MG011689">
    <property type="protein sequence ID" value="AVK75532.1"/>
    <property type="molecule type" value="Genomic_DNA"/>
</dbReference>
<evidence type="ECO:0000313" key="2">
    <source>
        <dbReference type="EMBL" id="AVK75532.1"/>
    </source>
</evidence>
<dbReference type="GeneID" id="36844673"/>
<dbReference type="RefSeq" id="YP_009483801.1">
    <property type="nucleotide sequence ID" value="NC_037667.1"/>
</dbReference>
<feature type="compositionally biased region" description="Basic and acidic residues" evidence="1">
    <location>
        <begin position="123"/>
        <end position="135"/>
    </location>
</feature>
<protein>
    <submittedName>
        <fullName evidence="2">Uncharacterized protein</fullName>
    </submittedName>
</protein>
<name>A0A2U7UAV5_9VIRU</name>
<dbReference type="Proteomes" id="UP000248852">
    <property type="component" value="Segment"/>
</dbReference>
<accession>A0A2U7UAV5</accession>
<dbReference type="KEGG" id="vg:36844673"/>
<dbReference type="InterPro" id="IPR033469">
    <property type="entry name" value="CYTH-like_dom_sf"/>
</dbReference>
<reference evidence="2" key="1">
    <citation type="journal article" date="2018" name="Nat. Commun.">
        <title>Diversity and evolution of the emerging Pandoraviridae family.</title>
        <authorList>
            <person name="Legendre M."/>
            <person name="Fabre E."/>
            <person name="Poirot O."/>
            <person name="Jeudy S."/>
            <person name="Lartigue A."/>
            <person name="Alempic J.M."/>
            <person name="Beucher L."/>
            <person name="Philippe N."/>
            <person name="Bertaux L."/>
            <person name="Christo-Foroux E."/>
            <person name="Labadie K."/>
            <person name="Coute Y."/>
            <person name="Abergel C."/>
            <person name="Claverie J.M."/>
        </authorList>
    </citation>
    <scope>NUCLEOTIDE SEQUENCE [LARGE SCALE GENOMIC DNA]</scope>
    <source>
        <strain evidence="2">Quercus</strain>
    </source>
</reference>
<sequence length="288" mass="31038">MRTCKPPRAVLVGYSADEALGHLRRDPTLPVRVRWLLDASTAATLHATLTADQGTEVARMTFVDSFHGSDDLPALGWWLRRRDTDGSADAISWCMRVARRVKSRPDSDNNHDGHKSDSITLKENNRDHTDPVAREIDDDDGAIKHRRGQGRPRVYIHNDIDDDGHLVAMVAPESGARDLSALCLGLYARVSVGRTTYRLTAGPHAAPPLCVVVDRVALGGSGAGSVTLQGTAVVRDPAAAQRLVDVLAAAGVDTSRAPPPSKVAAYLARRRPALYARLVQRGALDPSS</sequence>